<comment type="similarity">
    <text evidence="1">Belongs to the tpcK family.</text>
</comment>
<evidence type="ECO:0000259" key="2">
    <source>
        <dbReference type="Pfam" id="PF07110"/>
    </source>
</evidence>
<feature type="domain" description="EthD" evidence="2">
    <location>
        <begin position="18"/>
        <end position="110"/>
    </location>
</feature>
<dbReference type="AlphaFoldDB" id="A0AAV9X503"/>
<organism evidence="3 4">
    <name type="scientific">Orbilia ellipsospora</name>
    <dbReference type="NCBI Taxonomy" id="2528407"/>
    <lineage>
        <taxon>Eukaryota</taxon>
        <taxon>Fungi</taxon>
        <taxon>Dikarya</taxon>
        <taxon>Ascomycota</taxon>
        <taxon>Pezizomycotina</taxon>
        <taxon>Orbiliomycetes</taxon>
        <taxon>Orbiliales</taxon>
        <taxon>Orbiliaceae</taxon>
        <taxon>Orbilia</taxon>
    </lineage>
</organism>
<keyword evidence="4" id="KW-1185">Reference proteome</keyword>
<evidence type="ECO:0000313" key="3">
    <source>
        <dbReference type="EMBL" id="KAK6533660.1"/>
    </source>
</evidence>
<evidence type="ECO:0000256" key="1">
    <source>
        <dbReference type="ARBA" id="ARBA00005986"/>
    </source>
</evidence>
<gene>
    <name evidence="3" type="ORF">TWF694_002593</name>
</gene>
<dbReference type="GO" id="GO:0016491">
    <property type="term" value="F:oxidoreductase activity"/>
    <property type="evidence" value="ECO:0007669"/>
    <property type="project" value="InterPro"/>
</dbReference>
<dbReference type="InterPro" id="IPR011008">
    <property type="entry name" value="Dimeric_a/b-barrel"/>
</dbReference>
<protein>
    <recommendedName>
        <fullName evidence="2">EthD domain-containing protein</fullName>
    </recommendedName>
</protein>
<accession>A0AAV9X503</accession>
<reference evidence="3 4" key="1">
    <citation type="submission" date="2019-10" db="EMBL/GenBank/DDBJ databases">
        <authorList>
            <person name="Palmer J.M."/>
        </authorList>
    </citation>
    <scope>NUCLEOTIDE SEQUENCE [LARGE SCALE GENOMIC DNA]</scope>
    <source>
        <strain evidence="3 4">TWF694</strain>
    </source>
</reference>
<evidence type="ECO:0000313" key="4">
    <source>
        <dbReference type="Proteomes" id="UP001365542"/>
    </source>
</evidence>
<dbReference type="InterPro" id="IPR009799">
    <property type="entry name" value="EthD_dom"/>
</dbReference>
<dbReference type="Gene3D" id="3.30.70.100">
    <property type="match status" value="1"/>
</dbReference>
<sequence length="157" mass="18338">MDTEKCIRVTMLFKKLSDLSYEQFHEHWAHTHAPLCTKWMQRYGIVKYTQNHIKKSLLKGLVDAVGWVKTADYDGIADFYVRDLESFTNAIADDYYINVLVPDAGLFSDMSNCLLTVGEDYLVVDDSKVIEKHQRDYRRIHIPGVCIERKKQDFLLD</sequence>
<dbReference type="Pfam" id="PF07110">
    <property type="entry name" value="EthD"/>
    <property type="match status" value="1"/>
</dbReference>
<name>A0AAV9X503_9PEZI</name>
<dbReference type="EMBL" id="JAVHJO010000011">
    <property type="protein sequence ID" value="KAK6533660.1"/>
    <property type="molecule type" value="Genomic_DNA"/>
</dbReference>
<dbReference type="SUPFAM" id="SSF54909">
    <property type="entry name" value="Dimeric alpha+beta barrel"/>
    <property type="match status" value="1"/>
</dbReference>
<proteinExistence type="inferred from homology"/>
<comment type="caution">
    <text evidence="3">The sequence shown here is derived from an EMBL/GenBank/DDBJ whole genome shotgun (WGS) entry which is preliminary data.</text>
</comment>
<dbReference type="Proteomes" id="UP001365542">
    <property type="component" value="Unassembled WGS sequence"/>
</dbReference>